<evidence type="ECO:0000313" key="1">
    <source>
        <dbReference type="EMBL" id="KAE9399426.1"/>
    </source>
</evidence>
<protein>
    <submittedName>
        <fullName evidence="1">Uncharacterized protein</fullName>
    </submittedName>
</protein>
<name>A0A6A4HMX4_9AGAR</name>
<proteinExistence type="predicted"/>
<evidence type="ECO:0000313" key="2">
    <source>
        <dbReference type="Proteomes" id="UP000799118"/>
    </source>
</evidence>
<accession>A0A6A4HMX4</accession>
<dbReference type="EMBL" id="ML769470">
    <property type="protein sequence ID" value="KAE9399426.1"/>
    <property type="molecule type" value="Genomic_DNA"/>
</dbReference>
<reference evidence="1" key="1">
    <citation type="journal article" date="2019" name="Environ. Microbiol.">
        <title>Fungal ecological strategies reflected in gene transcription - a case study of two litter decomposers.</title>
        <authorList>
            <person name="Barbi F."/>
            <person name="Kohler A."/>
            <person name="Barry K."/>
            <person name="Baskaran P."/>
            <person name="Daum C."/>
            <person name="Fauchery L."/>
            <person name="Ihrmark K."/>
            <person name="Kuo A."/>
            <person name="LaButti K."/>
            <person name="Lipzen A."/>
            <person name="Morin E."/>
            <person name="Grigoriev I.V."/>
            <person name="Henrissat B."/>
            <person name="Lindahl B."/>
            <person name="Martin F."/>
        </authorList>
    </citation>
    <scope>NUCLEOTIDE SEQUENCE</scope>
    <source>
        <strain evidence="1">JB14</strain>
    </source>
</reference>
<dbReference type="AlphaFoldDB" id="A0A6A4HMX4"/>
<dbReference type="Proteomes" id="UP000799118">
    <property type="component" value="Unassembled WGS sequence"/>
</dbReference>
<dbReference type="OrthoDB" id="5364171at2759"/>
<sequence length="285" mass="32882">MIISQKYPRLDQHDRWCFLRVSECYTQHYAPLAPWCDGTQWAVTIRHSFVIVFASRAVADEWWRFVSAPAVAHNGDSTFLSRLSYFLSDTPTITRTTPQFYTCETSSPGMHINFLSNKLISAQFSGRMFLEKPEWLQLNQSFIPVQPIIDHISGKRFCIRAKQNPNLYWAFWDKNSIVNTSTPPSFHILVVELANIAEAPSFRIVGRDVPDGTILIGTDVIKIQVDDTNYVGREVKEINKENPFETPTWARLVWKNVGQPAEFKFSEFEEGGIMPDCDLRWELVR</sequence>
<gene>
    <name evidence="1" type="ORF">BT96DRAFT_975934</name>
</gene>
<organism evidence="1 2">
    <name type="scientific">Gymnopus androsaceus JB14</name>
    <dbReference type="NCBI Taxonomy" id="1447944"/>
    <lineage>
        <taxon>Eukaryota</taxon>
        <taxon>Fungi</taxon>
        <taxon>Dikarya</taxon>
        <taxon>Basidiomycota</taxon>
        <taxon>Agaricomycotina</taxon>
        <taxon>Agaricomycetes</taxon>
        <taxon>Agaricomycetidae</taxon>
        <taxon>Agaricales</taxon>
        <taxon>Marasmiineae</taxon>
        <taxon>Omphalotaceae</taxon>
        <taxon>Gymnopus</taxon>
    </lineage>
</organism>
<keyword evidence="2" id="KW-1185">Reference proteome</keyword>